<feature type="transmembrane region" description="Helical" evidence="1">
    <location>
        <begin position="68"/>
        <end position="92"/>
    </location>
</feature>
<feature type="transmembrane region" description="Helical" evidence="1">
    <location>
        <begin position="273"/>
        <end position="297"/>
    </location>
</feature>
<evidence type="ECO:0008006" key="4">
    <source>
        <dbReference type="Google" id="ProtNLM"/>
    </source>
</evidence>
<keyword evidence="3" id="KW-1185">Reference proteome</keyword>
<keyword evidence="1" id="KW-0812">Transmembrane</keyword>
<accession>A0ABU3BMU3</accession>
<feature type="transmembrane region" description="Helical" evidence="1">
    <location>
        <begin position="12"/>
        <end position="30"/>
    </location>
</feature>
<keyword evidence="1" id="KW-0472">Membrane</keyword>
<dbReference type="EMBL" id="JAVRHT010000003">
    <property type="protein sequence ID" value="MDT0630592.1"/>
    <property type="molecule type" value="Genomic_DNA"/>
</dbReference>
<sequence length="469" mass="48703">MTDLTPAVLPPLAGIAAVLATLALALVAVRRVQVRRRLPAEAARRALHVAVSVVALALPWLFDADWPVVVLTALALVAVLAVRAVPALRGGVGGVLHEAGRPSLGDLCFPIAVGALYLVAGDSPVLYAIPLLLLGFADPAAALVGRRHGLAPYATDEGTKSREGSVAFAFVAFLCVHVPLLLFTPVGRPESLWIAAVVAVLATIVEAVSWRGLDNLFVPLGTYALVLRLLTFDATLLAAHFVVLVALVGAAAMLRSETTVGGAGVFGAALVAYLAWSLGGTAWLLPPALVYLLYARIWPAAREADGLPHDPARRPHTAHNVFSVASVGVLWLLAARALDVDLLYPYALAWGAPLAFLGVDRMREARPAWGPAALAWRAAWRSTLVAVVPVLAVVWLRVLAGVPTAPPAPLAATAAFLAVGLVATGGAALVLAVYKEPIDVWTSAFEGRLWRAAIVAGLSALGLAALAVA</sequence>
<dbReference type="RefSeq" id="WP_311661799.1">
    <property type="nucleotide sequence ID" value="NZ_JAVRHT010000003.1"/>
</dbReference>
<feature type="transmembrane region" description="Helical" evidence="1">
    <location>
        <begin position="379"/>
        <end position="398"/>
    </location>
</feature>
<dbReference type="InterPro" id="IPR037997">
    <property type="entry name" value="Dgk1-like"/>
</dbReference>
<feature type="transmembrane region" description="Helical" evidence="1">
    <location>
        <begin position="343"/>
        <end position="359"/>
    </location>
</feature>
<feature type="transmembrane region" description="Helical" evidence="1">
    <location>
        <begin position="449"/>
        <end position="468"/>
    </location>
</feature>
<feature type="transmembrane region" description="Helical" evidence="1">
    <location>
        <begin position="410"/>
        <end position="434"/>
    </location>
</feature>
<evidence type="ECO:0000313" key="3">
    <source>
        <dbReference type="Proteomes" id="UP001267426"/>
    </source>
</evidence>
<feature type="transmembrane region" description="Helical" evidence="1">
    <location>
        <begin position="104"/>
        <end position="120"/>
    </location>
</feature>
<feature type="transmembrane region" description="Helical" evidence="1">
    <location>
        <begin position="225"/>
        <end position="253"/>
    </location>
</feature>
<name>A0ABU3BMU3_9BACT</name>
<organism evidence="2 3">
    <name type="scientific">Rubrivirga litoralis</name>
    <dbReference type="NCBI Taxonomy" id="3075598"/>
    <lineage>
        <taxon>Bacteria</taxon>
        <taxon>Pseudomonadati</taxon>
        <taxon>Rhodothermota</taxon>
        <taxon>Rhodothermia</taxon>
        <taxon>Rhodothermales</taxon>
        <taxon>Rubricoccaceae</taxon>
        <taxon>Rubrivirga</taxon>
    </lineage>
</organism>
<comment type="caution">
    <text evidence="2">The sequence shown here is derived from an EMBL/GenBank/DDBJ whole genome shotgun (WGS) entry which is preliminary data.</text>
</comment>
<dbReference type="PANTHER" id="PTHR31303:SF1">
    <property type="entry name" value="CTP-DEPENDENT DIACYLGLYCEROL KINASE 1"/>
    <property type="match status" value="1"/>
</dbReference>
<gene>
    <name evidence="2" type="ORF">RM540_02425</name>
</gene>
<feature type="transmembrane region" description="Helical" evidence="1">
    <location>
        <begin position="166"/>
        <end position="186"/>
    </location>
</feature>
<reference evidence="2 3" key="1">
    <citation type="submission" date="2023-09" db="EMBL/GenBank/DDBJ databases">
        <authorList>
            <person name="Rey-Velasco X."/>
        </authorList>
    </citation>
    <scope>NUCLEOTIDE SEQUENCE [LARGE SCALE GENOMIC DNA]</scope>
    <source>
        <strain evidence="2 3">F394</strain>
    </source>
</reference>
<evidence type="ECO:0000313" key="2">
    <source>
        <dbReference type="EMBL" id="MDT0630592.1"/>
    </source>
</evidence>
<dbReference type="Proteomes" id="UP001267426">
    <property type="component" value="Unassembled WGS sequence"/>
</dbReference>
<evidence type="ECO:0000256" key="1">
    <source>
        <dbReference type="SAM" id="Phobius"/>
    </source>
</evidence>
<keyword evidence="1" id="KW-1133">Transmembrane helix</keyword>
<feature type="transmembrane region" description="Helical" evidence="1">
    <location>
        <begin position="42"/>
        <end position="62"/>
    </location>
</feature>
<proteinExistence type="predicted"/>
<protein>
    <recommendedName>
        <fullName evidence="4">Dolichol kinase</fullName>
    </recommendedName>
</protein>
<feature type="transmembrane region" description="Helical" evidence="1">
    <location>
        <begin position="192"/>
        <end position="213"/>
    </location>
</feature>
<dbReference type="PANTHER" id="PTHR31303">
    <property type="entry name" value="CTP-DEPENDENT DIACYLGLYCEROL KINASE 1"/>
    <property type="match status" value="1"/>
</dbReference>